<dbReference type="Gene3D" id="1.20.120.910">
    <property type="entry name" value="DksA, coiled-coil domain"/>
    <property type="match status" value="1"/>
</dbReference>
<name>S9R170_9RHOB</name>
<dbReference type="Proteomes" id="UP000015347">
    <property type="component" value="Unassembled WGS sequence"/>
</dbReference>
<feature type="compositionally biased region" description="Basic and acidic residues" evidence="5">
    <location>
        <begin position="1"/>
        <end position="14"/>
    </location>
</feature>
<dbReference type="Pfam" id="PF01258">
    <property type="entry name" value="zf-dskA_traR"/>
    <property type="match status" value="1"/>
</dbReference>
<keyword evidence="1" id="KW-0479">Metal-binding</keyword>
<dbReference type="SUPFAM" id="SSF57716">
    <property type="entry name" value="Glucocorticoid receptor-like (DNA-binding domain)"/>
    <property type="match status" value="1"/>
</dbReference>
<dbReference type="AlphaFoldDB" id="S9R170"/>
<dbReference type="eggNOG" id="COG1734">
    <property type="taxonomic scope" value="Bacteria"/>
</dbReference>
<feature type="region of interest" description="Disordered" evidence="5">
    <location>
        <begin position="1"/>
        <end position="38"/>
    </location>
</feature>
<keyword evidence="3" id="KW-0862">Zinc</keyword>
<reference evidence="9" key="1">
    <citation type="journal article" date="2014" name="Stand. Genomic Sci.">
        <title>Genome sequence of the exopolysaccharide-producing Salipiger mucosus type strain (DSM 16094(T)), a moderately halophilic member of the Roseobacter clade.</title>
        <authorList>
            <person name="Riedel T."/>
            <person name="Spring S."/>
            <person name="Fiebig A."/>
            <person name="Petersen J."/>
            <person name="Kyrpides N.C."/>
            <person name="Goker M."/>
            <person name="Klenk H.P."/>
        </authorList>
    </citation>
    <scope>NUCLEOTIDE SEQUENCE [LARGE SCALE GENOMIC DNA]</scope>
    <source>
        <strain evidence="9">DSM 16094</strain>
    </source>
</reference>
<dbReference type="SUPFAM" id="SSF109635">
    <property type="entry name" value="DnaK suppressor protein DksA, alpha-hairpin domain"/>
    <property type="match status" value="1"/>
</dbReference>
<dbReference type="InterPro" id="IPR048487">
    <property type="entry name" value="DksA-like_N"/>
</dbReference>
<dbReference type="InterPro" id="IPR037187">
    <property type="entry name" value="DnaK_N"/>
</dbReference>
<dbReference type="HOGENOM" id="CLU_043144_3_2_5"/>
<evidence type="ECO:0000256" key="2">
    <source>
        <dbReference type="ARBA" id="ARBA00022771"/>
    </source>
</evidence>
<keyword evidence="2" id="KW-0863">Zinc-finger</keyword>
<feature type="domain" description="Zinc finger DksA/TraR C4-type" evidence="6">
    <location>
        <begin position="64"/>
        <end position="97"/>
    </location>
</feature>
<feature type="zinc finger region" description="dksA C4-type" evidence="4">
    <location>
        <begin position="69"/>
        <end position="93"/>
    </location>
</feature>
<evidence type="ECO:0000256" key="3">
    <source>
        <dbReference type="ARBA" id="ARBA00022833"/>
    </source>
</evidence>
<protein>
    <submittedName>
        <fullName evidence="8">DnaK suppressor protein</fullName>
    </submittedName>
</protein>
<evidence type="ECO:0000256" key="1">
    <source>
        <dbReference type="ARBA" id="ARBA00022723"/>
    </source>
</evidence>
<evidence type="ECO:0000256" key="4">
    <source>
        <dbReference type="PROSITE-ProRule" id="PRU00510"/>
    </source>
</evidence>
<sequence>MLARLEELGGRLDEIEQSLEQPHSKDWEDNATEREGDEVLEGLGVRSRGEIARIRAALKRIDEGEYGYCVNCGEPIAEARLDVLPEAALCARCAGGRTA</sequence>
<dbReference type="Pfam" id="PF21173">
    <property type="entry name" value="DksA-like_N"/>
    <property type="match status" value="1"/>
</dbReference>
<comment type="caution">
    <text evidence="8">The sequence shown here is derived from an EMBL/GenBank/DDBJ whole genome shotgun (WGS) entry which is preliminary data.</text>
</comment>
<organism evidence="8 9">
    <name type="scientific">Salipiger mucosus DSM 16094</name>
    <dbReference type="NCBI Taxonomy" id="1123237"/>
    <lineage>
        <taxon>Bacteria</taxon>
        <taxon>Pseudomonadati</taxon>
        <taxon>Pseudomonadota</taxon>
        <taxon>Alphaproteobacteria</taxon>
        <taxon>Rhodobacterales</taxon>
        <taxon>Roseobacteraceae</taxon>
        <taxon>Salipiger</taxon>
    </lineage>
</organism>
<dbReference type="EMBL" id="APVH01000008">
    <property type="protein sequence ID" value="EPX85627.1"/>
    <property type="molecule type" value="Genomic_DNA"/>
</dbReference>
<dbReference type="PROSITE" id="PS51128">
    <property type="entry name" value="ZF_DKSA_2"/>
    <property type="match status" value="1"/>
</dbReference>
<gene>
    <name evidence="8" type="ORF">Salmuc_04898</name>
</gene>
<evidence type="ECO:0000259" key="6">
    <source>
        <dbReference type="Pfam" id="PF01258"/>
    </source>
</evidence>
<feature type="domain" description="DnaK suppressor protein-like N-terminal" evidence="7">
    <location>
        <begin position="1"/>
        <end position="61"/>
    </location>
</feature>
<dbReference type="InterPro" id="IPR000962">
    <property type="entry name" value="Znf_DskA_TraR"/>
</dbReference>
<evidence type="ECO:0000313" key="9">
    <source>
        <dbReference type="Proteomes" id="UP000015347"/>
    </source>
</evidence>
<dbReference type="GO" id="GO:0008270">
    <property type="term" value="F:zinc ion binding"/>
    <property type="evidence" value="ECO:0007669"/>
    <property type="project" value="UniProtKB-KW"/>
</dbReference>
<evidence type="ECO:0000256" key="5">
    <source>
        <dbReference type="SAM" id="MobiDB-lite"/>
    </source>
</evidence>
<dbReference type="STRING" id="1123237.Salmuc_04898"/>
<keyword evidence="9" id="KW-1185">Reference proteome</keyword>
<proteinExistence type="predicted"/>
<feature type="compositionally biased region" description="Basic and acidic residues" evidence="5">
    <location>
        <begin position="22"/>
        <end position="34"/>
    </location>
</feature>
<dbReference type="PANTHER" id="PTHR33823:SF4">
    <property type="entry name" value="GENERAL STRESS PROTEIN 16O"/>
    <property type="match status" value="1"/>
</dbReference>
<evidence type="ECO:0000259" key="7">
    <source>
        <dbReference type="Pfam" id="PF21173"/>
    </source>
</evidence>
<dbReference type="PANTHER" id="PTHR33823">
    <property type="entry name" value="RNA POLYMERASE-BINDING TRANSCRIPTION FACTOR DKSA-RELATED"/>
    <property type="match status" value="1"/>
</dbReference>
<evidence type="ECO:0000313" key="8">
    <source>
        <dbReference type="EMBL" id="EPX85627.1"/>
    </source>
</evidence>
<accession>S9R170</accession>